<evidence type="ECO:0000313" key="1">
    <source>
        <dbReference type="EMBL" id="GGD31252.1"/>
    </source>
</evidence>
<reference evidence="1" key="2">
    <citation type="submission" date="2020-09" db="EMBL/GenBank/DDBJ databases">
        <authorList>
            <person name="Sun Q."/>
            <person name="Zhou Y."/>
        </authorList>
    </citation>
    <scope>NUCLEOTIDE SEQUENCE</scope>
    <source>
        <strain evidence="1">CGMCC 1.15493</strain>
    </source>
</reference>
<organism evidence="1 2">
    <name type="scientific">Aureimonas glaciei</name>
    <dbReference type="NCBI Taxonomy" id="1776957"/>
    <lineage>
        <taxon>Bacteria</taxon>
        <taxon>Pseudomonadati</taxon>
        <taxon>Pseudomonadota</taxon>
        <taxon>Alphaproteobacteria</taxon>
        <taxon>Hyphomicrobiales</taxon>
        <taxon>Aurantimonadaceae</taxon>
        <taxon>Aureimonas</taxon>
    </lineage>
</organism>
<dbReference type="EMBL" id="BMJJ01000010">
    <property type="protein sequence ID" value="GGD31252.1"/>
    <property type="molecule type" value="Genomic_DNA"/>
</dbReference>
<dbReference type="AlphaFoldDB" id="A0A916Y4T5"/>
<proteinExistence type="predicted"/>
<evidence type="ECO:0000313" key="2">
    <source>
        <dbReference type="Proteomes" id="UP000613160"/>
    </source>
</evidence>
<protein>
    <submittedName>
        <fullName evidence="1">Uncharacterized protein</fullName>
    </submittedName>
</protein>
<dbReference type="RefSeq" id="WP_188853668.1">
    <property type="nucleotide sequence ID" value="NZ_BMJJ01000010.1"/>
</dbReference>
<comment type="caution">
    <text evidence="1">The sequence shown here is derived from an EMBL/GenBank/DDBJ whole genome shotgun (WGS) entry which is preliminary data.</text>
</comment>
<name>A0A916Y4T5_9HYPH</name>
<accession>A0A916Y4T5</accession>
<sequence length="245" mass="27647">MKYSKPTSAIDAATGDLVIRVPAATIAVLTERWYVENSGEHDHIRIIDLAGLAEAVCKNVHGYDEDFFPGDMSAVESWIDGSGCQAVLEDDALFDVVPSALVDFPRQVFFGDWRGQKRFDLVDDFNIHRSELIGVEFLFADCSAAQDEGRIAYVIFRRGGELYEVSACHGADRDDFDGKWIPVKTTVQQLRERFALPEKGFQIERESIRDCLEEIEAGQRKASYEHMLESVKAVEDAERDAYRAR</sequence>
<gene>
    <name evidence="1" type="ORF">GCM10011335_37800</name>
</gene>
<reference evidence="1" key="1">
    <citation type="journal article" date="2014" name="Int. J. Syst. Evol. Microbiol.">
        <title>Complete genome sequence of Corynebacterium casei LMG S-19264T (=DSM 44701T), isolated from a smear-ripened cheese.</title>
        <authorList>
            <consortium name="US DOE Joint Genome Institute (JGI-PGF)"/>
            <person name="Walter F."/>
            <person name="Albersmeier A."/>
            <person name="Kalinowski J."/>
            <person name="Ruckert C."/>
        </authorList>
    </citation>
    <scope>NUCLEOTIDE SEQUENCE</scope>
    <source>
        <strain evidence="1">CGMCC 1.15493</strain>
    </source>
</reference>
<dbReference type="Proteomes" id="UP000613160">
    <property type="component" value="Unassembled WGS sequence"/>
</dbReference>
<keyword evidence="2" id="KW-1185">Reference proteome</keyword>